<evidence type="ECO:0000313" key="2">
    <source>
        <dbReference type="Proteomes" id="UP000772434"/>
    </source>
</evidence>
<dbReference type="AlphaFoldDB" id="A0A9P5P438"/>
<evidence type="ECO:0000313" key="1">
    <source>
        <dbReference type="EMBL" id="KAF9016251.1"/>
    </source>
</evidence>
<accession>A0A9P5P438</accession>
<dbReference type="EMBL" id="JADNRY010001460">
    <property type="protein sequence ID" value="KAF9016251.1"/>
    <property type="molecule type" value="Genomic_DNA"/>
</dbReference>
<dbReference type="OrthoDB" id="3061143at2759"/>
<gene>
    <name evidence="1" type="ORF">BDP27DRAFT_1440716</name>
</gene>
<keyword evidence="2" id="KW-1185">Reference proteome</keyword>
<reference evidence="1" key="1">
    <citation type="submission" date="2020-11" db="EMBL/GenBank/DDBJ databases">
        <authorList>
            <consortium name="DOE Joint Genome Institute"/>
            <person name="Ahrendt S."/>
            <person name="Riley R."/>
            <person name="Andreopoulos W."/>
            <person name="Labutti K."/>
            <person name="Pangilinan J."/>
            <person name="Ruiz-Duenas F.J."/>
            <person name="Barrasa J.M."/>
            <person name="Sanchez-Garcia M."/>
            <person name="Camarero S."/>
            <person name="Miyauchi S."/>
            <person name="Serrano A."/>
            <person name="Linde D."/>
            <person name="Babiker R."/>
            <person name="Drula E."/>
            <person name="Ayuso-Fernandez I."/>
            <person name="Pacheco R."/>
            <person name="Padilla G."/>
            <person name="Ferreira P."/>
            <person name="Barriuso J."/>
            <person name="Kellner H."/>
            <person name="Castanera R."/>
            <person name="Alfaro M."/>
            <person name="Ramirez L."/>
            <person name="Pisabarro A.G."/>
            <person name="Kuo A."/>
            <person name="Tritt A."/>
            <person name="Lipzen A."/>
            <person name="He G."/>
            <person name="Yan M."/>
            <person name="Ng V."/>
            <person name="Cullen D."/>
            <person name="Martin F."/>
            <person name="Rosso M.-N."/>
            <person name="Henrissat B."/>
            <person name="Hibbett D."/>
            <person name="Martinez A.T."/>
            <person name="Grigoriev I.V."/>
        </authorList>
    </citation>
    <scope>NUCLEOTIDE SEQUENCE</scope>
    <source>
        <strain evidence="1">AH 40177</strain>
    </source>
</reference>
<dbReference type="Proteomes" id="UP000772434">
    <property type="component" value="Unassembled WGS sequence"/>
</dbReference>
<protein>
    <submittedName>
        <fullName evidence="1">Uncharacterized protein</fullName>
    </submittedName>
</protein>
<sequence length="375" mass="41417">MRKSPVGGFKKTVAHKVKTWINSGPGTFISKPSARSKSSTKSSLASSLDPDPFVVPENFVTGGTKLSFASTRNRYLPDIYSVPSHPRIPDDIRDKIKRILVIPWPVNDQAYNKFYFHYAKQNISIPAGRNSEMDALGDGKKDSFEGYVFEVDKSSKVGEALMELRDDTLGTRAERTSNLRTHFEKCVKHAVRVGKARCFGVGLNHQKPRNLNGPAVGGKIRSKLTEEEEEHTSVDAAVNIIKKIIPEEYKHLEETCELHNIPRIGTDGNVLYQGIQLNLAQPEHEDSSDANGIKALGFFGGIHFDKSDSPGGYTTLLANSDLPDDWEGGRFHLVEFGLYVVLDGITASTFTGPPTSWRYTSSSSSWALPLMDVST</sequence>
<proteinExistence type="predicted"/>
<name>A0A9P5P438_9AGAR</name>
<organism evidence="1 2">
    <name type="scientific">Rhodocollybia butyracea</name>
    <dbReference type="NCBI Taxonomy" id="206335"/>
    <lineage>
        <taxon>Eukaryota</taxon>
        <taxon>Fungi</taxon>
        <taxon>Dikarya</taxon>
        <taxon>Basidiomycota</taxon>
        <taxon>Agaricomycotina</taxon>
        <taxon>Agaricomycetes</taxon>
        <taxon>Agaricomycetidae</taxon>
        <taxon>Agaricales</taxon>
        <taxon>Marasmiineae</taxon>
        <taxon>Omphalotaceae</taxon>
        <taxon>Rhodocollybia</taxon>
    </lineage>
</organism>
<comment type="caution">
    <text evidence="1">The sequence shown here is derived from an EMBL/GenBank/DDBJ whole genome shotgun (WGS) entry which is preliminary data.</text>
</comment>